<gene>
    <name evidence="1" type="ORF">GCM10023143_33120</name>
</gene>
<dbReference type="RefSeq" id="WP_344981458.1">
    <property type="nucleotide sequence ID" value="NZ_BAABFN010000022.1"/>
</dbReference>
<dbReference type="EMBL" id="BAABFN010000022">
    <property type="protein sequence ID" value="GAA4319576.1"/>
    <property type="molecule type" value="Genomic_DNA"/>
</dbReference>
<reference evidence="2" key="1">
    <citation type="journal article" date="2019" name="Int. J. Syst. Evol. Microbiol.">
        <title>The Global Catalogue of Microorganisms (GCM) 10K type strain sequencing project: providing services to taxonomists for standard genome sequencing and annotation.</title>
        <authorList>
            <consortium name="The Broad Institute Genomics Platform"/>
            <consortium name="The Broad Institute Genome Sequencing Center for Infectious Disease"/>
            <person name="Wu L."/>
            <person name="Ma J."/>
        </authorList>
    </citation>
    <scope>NUCLEOTIDE SEQUENCE [LARGE SCALE GENOMIC DNA]</scope>
    <source>
        <strain evidence="2">JCM 17664</strain>
    </source>
</reference>
<name>A0ABP8G8I1_9BACT</name>
<sequence>MEHHYCIFGLERTDKRSPVSTESALHLIEFEKIFPERELAEEALKYILNNEPDYAQFNRFDEYIIQKVYTP</sequence>
<accession>A0ABP8G8I1</accession>
<protein>
    <submittedName>
        <fullName evidence="1">Uncharacterized protein</fullName>
    </submittedName>
</protein>
<evidence type="ECO:0000313" key="2">
    <source>
        <dbReference type="Proteomes" id="UP001501207"/>
    </source>
</evidence>
<keyword evidence="2" id="KW-1185">Reference proteome</keyword>
<organism evidence="1 2">
    <name type="scientific">Compostibacter hankyongensis</name>
    <dbReference type="NCBI Taxonomy" id="1007089"/>
    <lineage>
        <taxon>Bacteria</taxon>
        <taxon>Pseudomonadati</taxon>
        <taxon>Bacteroidota</taxon>
        <taxon>Chitinophagia</taxon>
        <taxon>Chitinophagales</taxon>
        <taxon>Chitinophagaceae</taxon>
        <taxon>Compostibacter</taxon>
    </lineage>
</organism>
<evidence type="ECO:0000313" key="1">
    <source>
        <dbReference type="EMBL" id="GAA4319576.1"/>
    </source>
</evidence>
<dbReference type="Proteomes" id="UP001501207">
    <property type="component" value="Unassembled WGS sequence"/>
</dbReference>
<proteinExistence type="predicted"/>
<comment type="caution">
    <text evidence="1">The sequence shown here is derived from an EMBL/GenBank/DDBJ whole genome shotgun (WGS) entry which is preliminary data.</text>
</comment>